<protein>
    <submittedName>
        <fullName evidence="1">Uncharacterized protein</fullName>
    </submittedName>
</protein>
<dbReference type="Proteomes" id="UP000030746">
    <property type="component" value="Unassembled WGS sequence"/>
</dbReference>
<dbReference type="CTD" id="20236155"/>
<gene>
    <name evidence="1" type="ORF">LOTGIDRAFT_153915</name>
</gene>
<name>V4ADS5_LOTGI</name>
<sequence length="146" mass="16860">MTDDIKIRLTTHCCPAAHNLYSAFQKWYSQAVQNRVLSLEMKCKMNNLIQKQSAYYQLFNLYLQQYHELLSENLTKIQVEGDNTENTPCISRNSSDNSNLLLRRQVAGDILQGLKTSRNSVEEMVQLVKENTSIIERFEALSLPDD</sequence>
<dbReference type="RefSeq" id="XP_009058159.1">
    <property type="nucleotide sequence ID" value="XM_009059911.1"/>
</dbReference>
<dbReference type="HOGENOM" id="CLU_1779541_0_0_1"/>
<reference evidence="1 2" key="1">
    <citation type="journal article" date="2013" name="Nature">
        <title>Insights into bilaterian evolution from three spiralian genomes.</title>
        <authorList>
            <person name="Simakov O."/>
            <person name="Marletaz F."/>
            <person name="Cho S.J."/>
            <person name="Edsinger-Gonzales E."/>
            <person name="Havlak P."/>
            <person name="Hellsten U."/>
            <person name="Kuo D.H."/>
            <person name="Larsson T."/>
            <person name="Lv J."/>
            <person name="Arendt D."/>
            <person name="Savage R."/>
            <person name="Osoegawa K."/>
            <person name="de Jong P."/>
            <person name="Grimwood J."/>
            <person name="Chapman J.A."/>
            <person name="Shapiro H."/>
            <person name="Aerts A."/>
            <person name="Otillar R.P."/>
            <person name="Terry A.Y."/>
            <person name="Boore J.L."/>
            <person name="Grigoriev I.V."/>
            <person name="Lindberg D.R."/>
            <person name="Seaver E.C."/>
            <person name="Weisblat D.A."/>
            <person name="Putnam N.H."/>
            <person name="Rokhsar D.S."/>
        </authorList>
    </citation>
    <scope>NUCLEOTIDE SEQUENCE [LARGE SCALE GENOMIC DNA]</scope>
</reference>
<evidence type="ECO:0000313" key="2">
    <source>
        <dbReference type="Proteomes" id="UP000030746"/>
    </source>
</evidence>
<proteinExistence type="predicted"/>
<dbReference type="EMBL" id="KB202283">
    <property type="protein sequence ID" value="ESO91471.1"/>
    <property type="molecule type" value="Genomic_DNA"/>
</dbReference>
<keyword evidence="2" id="KW-1185">Reference proteome</keyword>
<accession>V4ADS5</accession>
<dbReference type="KEGG" id="lgi:LOTGIDRAFT_153915"/>
<organism evidence="1 2">
    <name type="scientific">Lottia gigantea</name>
    <name type="common">Giant owl limpet</name>
    <dbReference type="NCBI Taxonomy" id="225164"/>
    <lineage>
        <taxon>Eukaryota</taxon>
        <taxon>Metazoa</taxon>
        <taxon>Spiralia</taxon>
        <taxon>Lophotrochozoa</taxon>
        <taxon>Mollusca</taxon>
        <taxon>Gastropoda</taxon>
        <taxon>Patellogastropoda</taxon>
        <taxon>Lottioidea</taxon>
        <taxon>Lottiidae</taxon>
        <taxon>Lottia</taxon>
    </lineage>
</organism>
<dbReference type="GeneID" id="20236155"/>
<dbReference type="AlphaFoldDB" id="V4ADS5"/>
<evidence type="ECO:0000313" key="1">
    <source>
        <dbReference type="EMBL" id="ESO91471.1"/>
    </source>
</evidence>